<feature type="region of interest" description="Disordered" evidence="1">
    <location>
        <begin position="1103"/>
        <end position="1134"/>
    </location>
</feature>
<dbReference type="Pfam" id="PF13193">
    <property type="entry name" value="AMP-binding_C"/>
    <property type="match status" value="1"/>
</dbReference>
<dbReference type="InterPro" id="IPR025110">
    <property type="entry name" value="AMP-bd_C"/>
</dbReference>
<dbReference type="InterPro" id="IPR020845">
    <property type="entry name" value="AMP-binding_CS"/>
</dbReference>
<feature type="region of interest" description="Disordered" evidence="1">
    <location>
        <begin position="1343"/>
        <end position="1371"/>
    </location>
</feature>
<dbReference type="SUPFAM" id="SSF56801">
    <property type="entry name" value="Acetyl-CoA synthetase-like"/>
    <property type="match status" value="1"/>
</dbReference>
<accession>A0A4R1HQ08</accession>
<keyword evidence="5" id="KW-1185">Reference proteome</keyword>
<dbReference type="GO" id="GO:0043041">
    <property type="term" value="P:amino acid activation for nonribosomal peptide biosynthetic process"/>
    <property type="evidence" value="ECO:0007669"/>
    <property type="project" value="TreeGrafter"/>
</dbReference>
<feature type="transmembrane region" description="Helical" evidence="2">
    <location>
        <begin position="1178"/>
        <end position="1200"/>
    </location>
</feature>
<dbReference type="Gene3D" id="3.30.300.30">
    <property type="match status" value="1"/>
</dbReference>
<comment type="caution">
    <text evidence="4">The sequence shown here is derived from an EMBL/GenBank/DDBJ whole genome shotgun (WGS) entry which is preliminary data.</text>
</comment>
<keyword evidence="2" id="KW-0472">Membrane</keyword>
<keyword evidence="2" id="KW-0812">Transmembrane</keyword>
<dbReference type="Pfam" id="PF00550">
    <property type="entry name" value="PP-binding"/>
    <property type="match status" value="1"/>
</dbReference>
<proteinExistence type="predicted"/>
<evidence type="ECO:0000313" key="4">
    <source>
        <dbReference type="EMBL" id="TCK24654.1"/>
    </source>
</evidence>
<feature type="domain" description="Carrier" evidence="3">
    <location>
        <begin position="552"/>
        <end position="629"/>
    </location>
</feature>
<dbReference type="SUPFAM" id="SSF51161">
    <property type="entry name" value="Trimeric LpxA-like enzymes"/>
    <property type="match status" value="3"/>
</dbReference>
<dbReference type="PRINTS" id="PR00154">
    <property type="entry name" value="AMPBINDING"/>
</dbReference>
<gene>
    <name evidence="4" type="ORF">EV378_0436</name>
</gene>
<feature type="transmembrane region" description="Helical" evidence="2">
    <location>
        <begin position="691"/>
        <end position="713"/>
    </location>
</feature>
<dbReference type="GO" id="GO:0031177">
    <property type="term" value="F:phosphopantetheine binding"/>
    <property type="evidence" value="ECO:0007669"/>
    <property type="project" value="TreeGrafter"/>
</dbReference>
<dbReference type="PROSITE" id="PS50075">
    <property type="entry name" value="CARRIER"/>
    <property type="match status" value="1"/>
</dbReference>
<dbReference type="PROSITE" id="PS00455">
    <property type="entry name" value="AMP_BINDING"/>
    <property type="match status" value="1"/>
</dbReference>
<reference evidence="4 5" key="1">
    <citation type="submission" date="2019-03" db="EMBL/GenBank/DDBJ databases">
        <title>Sequencing the genomes of 1000 actinobacteria strains.</title>
        <authorList>
            <person name="Klenk H.-P."/>
        </authorList>
    </citation>
    <scope>NUCLEOTIDE SEQUENCE [LARGE SCALE GENOMIC DNA]</scope>
    <source>
        <strain evidence="4 5">DSM 44969</strain>
    </source>
</reference>
<feature type="transmembrane region" description="Helical" evidence="2">
    <location>
        <begin position="1150"/>
        <end position="1172"/>
    </location>
</feature>
<protein>
    <submittedName>
        <fullName evidence="4">Non-ribosomal peptide synthetase-like protein</fullName>
    </submittedName>
</protein>
<feature type="transmembrane region" description="Helical" evidence="2">
    <location>
        <begin position="657"/>
        <end position="679"/>
    </location>
</feature>
<dbReference type="EMBL" id="SMFZ01000001">
    <property type="protein sequence ID" value="TCK24654.1"/>
    <property type="molecule type" value="Genomic_DNA"/>
</dbReference>
<dbReference type="InterPro" id="IPR000873">
    <property type="entry name" value="AMP-dep_synth/lig_dom"/>
</dbReference>
<feature type="transmembrane region" description="Helical" evidence="2">
    <location>
        <begin position="883"/>
        <end position="909"/>
    </location>
</feature>
<dbReference type="InterPro" id="IPR020459">
    <property type="entry name" value="AMP-binding"/>
</dbReference>
<evidence type="ECO:0000313" key="5">
    <source>
        <dbReference type="Proteomes" id="UP000295560"/>
    </source>
</evidence>
<dbReference type="Proteomes" id="UP000295560">
    <property type="component" value="Unassembled WGS sequence"/>
</dbReference>
<dbReference type="PANTHER" id="PTHR45527">
    <property type="entry name" value="NONRIBOSOMAL PEPTIDE SYNTHETASE"/>
    <property type="match status" value="1"/>
</dbReference>
<dbReference type="Gene3D" id="3.40.50.12780">
    <property type="entry name" value="N-terminal domain of ligase-like"/>
    <property type="match status" value="1"/>
</dbReference>
<evidence type="ECO:0000256" key="2">
    <source>
        <dbReference type="SAM" id="Phobius"/>
    </source>
</evidence>
<dbReference type="InterPro" id="IPR001451">
    <property type="entry name" value="Hexapep"/>
</dbReference>
<sequence>MDDPTAPVSAWSGSQPDMSRVLVAGDDLELPRTFPGERLEHLWEQACDRWPESVAVDLGEIELTYAEIDGWANRMARLLRDQGIRAGDRVGLLFDQPTGGLVSMLSTLKIGASFVPMDVGFPADRIEYILDDAGATALLTRDAALGAVEGLAARAADHGVTVLSCDDLEDVRDQDPARLRDDERGSGAADDLAYVIYTSGSTGRPKGVAIEHPAICNFVRVAADEYGVRPDDRMYQGLTLAFDFSVEEIWTTWLSGATLVPKPTGVTLVGDDLQDFLTERRITAMCCVPTLLATLTPDLPDLRFLLVSGEACPQHLVRRWYRDDRRFLNVYGPTEATVTATWTSLHPDRPVTIGRPLPTYAIVVLDRDDPTRALPHGRTGEIAIAGIGLARGYLNNDEKTAASFVPDFLDLPSNPSGRLYRTGDLGRVDDRGEIEYRGRVDLQVKIRGYRIELTEIESVLLGADGVTQAVVDTYEAPPGNPELVGYYSARPGEPAPDRDAIRSRLREQLPAYMVPSYLEQLDVIPMTTQDKADRTNLPAPTTRVGAPTEHVEPDNDVERGMAEALAEALGVEEVSVTADFFDELGATSLLMAGFTAAVRRRDDLPTVSARDVYQHPTVRDLAENLGPVAGSSAPVEDAGPVRRTGSLAHALTGLGQAVLLVTGGFAVALVLTQAYAWMGAAEGWTTLAGRAAAVASGVLVGLSLLPVVVKWLFVGRFHESTHPLWSERYLRFWSLRLLVRASPMRLAAGTPLYTLYLRMLGAHVGRGAVVFTREVPVAADLVHIGERAVIHPEVVLNGYRVVPGSFELGRVDVGADAVVGQASVLDVGTSVGDGAQLGHSSALHPGGAVPAGEVWHGSPARKASGADYRPVAPVGSGRARRAVFGLVTALFGLVAGTVVLGGATALYGWVAPRVPALFGRTGGDIASSWQFYAAGLATVVVGYTVLVTLLLAAVLVLPRLLALLVVPGRTYPLYGAHDVAQRLITTIGNSRFLVLLLGDSSFVTSYARGLGYDLRPLKQTGSNFGTQLRQDSPTLTSVGTGTMVSDGLRVMNVEFSHDSFAAREVRIGERNFVGNDVHMPAGARTGDNVLLATKVMVPVDGPVREDTGLLGSPPMEIPRSSTDRDSGAPESPEGLAAALRRKNRYNAGTVATVLGLRGLGVALGLVPTAISIGLWPTFGVLALGPAVLVGAVVLTGYSALLERAVLGFRRLRPRSCSIYDRYFWFHERLWKFYVRPILPGTPFAVWSNRLAGLRVGRRVFDDGASFPEKSLVEIGDEAVLNAGSVVQCHSLEDGRFESDRVRVGDGVTLGVRAFVHYGTSLGDGARLAADSFLLKGEQIGARESWAGNPAEPVRTATPADRTTTPDGVTTR</sequence>
<dbReference type="InterPro" id="IPR009081">
    <property type="entry name" value="PP-bd_ACP"/>
</dbReference>
<dbReference type="InterPro" id="IPR010071">
    <property type="entry name" value="AA_adenyl_dom"/>
</dbReference>
<dbReference type="InterPro" id="IPR042099">
    <property type="entry name" value="ANL_N_sf"/>
</dbReference>
<keyword evidence="2" id="KW-1133">Transmembrane helix</keyword>
<evidence type="ECO:0000259" key="3">
    <source>
        <dbReference type="PROSITE" id="PS50075"/>
    </source>
</evidence>
<dbReference type="Gene3D" id="1.10.1200.10">
    <property type="entry name" value="ACP-like"/>
    <property type="match status" value="1"/>
</dbReference>
<dbReference type="InterPro" id="IPR045851">
    <property type="entry name" value="AMP-bd_C_sf"/>
</dbReference>
<name>A0A4R1HQ08_PSEEN</name>
<feature type="compositionally biased region" description="Low complexity" evidence="1">
    <location>
        <begin position="1354"/>
        <end position="1371"/>
    </location>
</feature>
<dbReference type="InterPro" id="IPR036736">
    <property type="entry name" value="ACP-like_sf"/>
</dbReference>
<feature type="transmembrane region" description="Helical" evidence="2">
    <location>
        <begin position="733"/>
        <end position="756"/>
    </location>
</feature>
<dbReference type="GO" id="GO:0005737">
    <property type="term" value="C:cytoplasm"/>
    <property type="evidence" value="ECO:0007669"/>
    <property type="project" value="TreeGrafter"/>
</dbReference>
<dbReference type="InterPro" id="IPR011004">
    <property type="entry name" value="Trimer_LpxA-like_sf"/>
</dbReference>
<dbReference type="InterPro" id="IPR012728">
    <property type="entry name" value="Pls/PosA_C"/>
</dbReference>
<feature type="region of interest" description="Disordered" evidence="1">
    <location>
        <begin position="529"/>
        <end position="554"/>
    </location>
</feature>
<dbReference type="NCBIfam" id="TIGR01733">
    <property type="entry name" value="AA-adenyl-dom"/>
    <property type="match status" value="1"/>
</dbReference>
<feature type="transmembrane region" description="Helical" evidence="2">
    <location>
        <begin position="929"/>
        <end position="957"/>
    </location>
</feature>
<dbReference type="Pfam" id="PF14602">
    <property type="entry name" value="Hexapep_2"/>
    <property type="match status" value="1"/>
</dbReference>
<dbReference type="SUPFAM" id="SSF47336">
    <property type="entry name" value="ACP-like"/>
    <property type="match status" value="1"/>
</dbReference>
<evidence type="ECO:0000256" key="1">
    <source>
        <dbReference type="SAM" id="MobiDB-lite"/>
    </source>
</evidence>
<dbReference type="RefSeq" id="WP_207908552.1">
    <property type="nucleotide sequence ID" value="NZ_SMFZ01000001.1"/>
</dbReference>
<dbReference type="NCBIfam" id="TIGR02353">
    <property type="entry name" value="NRPS_term_dom"/>
    <property type="match status" value="1"/>
</dbReference>
<dbReference type="Pfam" id="PF00501">
    <property type="entry name" value="AMP-binding"/>
    <property type="match status" value="1"/>
</dbReference>
<dbReference type="GO" id="GO:0044550">
    <property type="term" value="P:secondary metabolite biosynthetic process"/>
    <property type="evidence" value="ECO:0007669"/>
    <property type="project" value="TreeGrafter"/>
</dbReference>
<dbReference type="PANTHER" id="PTHR45527:SF1">
    <property type="entry name" value="FATTY ACID SYNTHASE"/>
    <property type="match status" value="1"/>
</dbReference>
<dbReference type="Gene3D" id="2.160.10.10">
    <property type="entry name" value="Hexapeptide repeat proteins"/>
    <property type="match status" value="2"/>
</dbReference>
<dbReference type="CDD" id="cd05930">
    <property type="entry name" value="A_NRPS"/>
    <property type="match status" value="1"/>
</dbReference>
<organism evidence="4 5">
    <name type="scientific">Pseudonocardia endophytica</name>
    <dbReference type="NCBI Taxonomy" id="401976"/>
    <lineage>
        <taxon>Bacteria</taxon>
        <taxon>Bacillati</taxon>
        <taxon>Actinomycetota</taxon>
        <taxon>Actinomycetes</taxon>
        <taxon>Pseudonocardiales</taxon>
        <taxon>Pseudonocardiaceae</taxon>
        <taxon>Pseudonocardia</taxon>
    </lineage>
</organism>